<feature type="transmembrane region" description="Helical" evidence="2">
    <location>
        <begin position="29"/>
        <end position="51"/>
    </location>
</feature>
<gene>
    <name evidence="4" type="ORF">ALC62_03102</name>
</gene>
<dbReference type="ESTHER" id="9hyme-a0a151im92">
    <property type="family name" value="Neurotactin"/>
</dbReference>
<dbReference type="InterPro" id="IPR029058">
    <property type="entry name" value="AB_hydrolase_fold"/>
</dbReference>
<evidence type="ECO:0000313" key="4">
    <source>
        <dbReference type="EMBL" id="KYN06008.1"/>
    </source>
</evidence>
<evidence type="ECO:0000259" key="3">
    <source>
        <dbReference type="Pfam" id="PF00135"/>
    </source>
</evidence>
<evidence type="ECO:0000256" key="2">
    <source>
        <dbReference type="SAM" id="Phobius"/>
    </source>
</evidence>
<dbReference type="PANTHER" id="PTHR11559">
    <property type="entry name" value="CARBOXYLESTERASE"/>
    <property type="match status" value="1"/>
</dbReference>
<dbReference type="Gene3D" id="3.40.50.1820">
    <property type="entry name" value="alpha/beta hydrolase"/>
    <property type="match status" value="1"/>
</dbReference>
<dbReference type="InterPro" id="IPR002018">
    <property type="entry name" value="CarbesteraseB"/>
</dbReference>
<keyword evidence="2" id="KW-0812">Transmembrane</keyword>
<dbReference type="AlphaFoldDB" id="A0A151IM92"/>
<dbReference type="InterPro" id="IPR019819">
    <property type="entry name" value="Carboxylesterase_B_CS"/>
</dbReference>
<dbReference type="PROSITE" id="PS00941">
    <property type="entry name" value="CARBOXYLESTERASE_B_2"/>
    <property type="match status" value="1"/>
</dbReference>
<evidence type="ECO:0000256" key="1">
    <source>
        <dbReference type="ARBA" id="ARBA00023180"/>
    </source>
</evidence>
<dbReference type="Proteomes" id="UP000078542">
    <property type="component" value="Unassembled WGS sequence"/>
</dbReference>
<evidence type="ECO:0000313" key="5">
    <source>
        <dbReference type="Proteomes" id="UP000078542"/>
    </source>
</evidence>
<dbReference type="STRING" id="456900.A0A151IM92"/>
<accession>A0A151IM92</accession>
<reference evidence="4 5" key="1">
    <citation type="submission" date="2016-03" db="EMBL/GenBank/DDBJ databases">
        <title>Cyphomyrmex costatus WGS genome.</title>
        <authorList>
            <person name="Nygaard S."/>
            <person name="Hu H."/>
            <person name="Boomsma J."/>
            <person name="Zhang G."/>
        </authorList>
    </citation>
    <scope>NUCLEOTIDE SEQUENCE [LARGE SCALE GENOMIC DNA]</scope>
    <source>
        <strain evidence="4">MS0001</strain>
        <tissue evidence="4">Whole body</tissue>
    </source>
</reference>
<keyword evidence="5" id="KW-1185">Reference proteome</keyword>
<dbReference type="InterPro" id="IPR050309">
    <property type="entry name" value="Type-B_Carboxylest/Lipase"/>
</dbReference>
<dbReference type="Pfam" id="PF00135">
    <property type="entry name" value="COesterase"/>
    <property type="match status" value="2"/>
</dbReference>
<feature type="domain" description="Carboxylesterase type B" evidence="3">
    <location>
        <begin position="70"/>
        <end position="198"/>
    </location>
</feature>
<feature type="domain" description="Carboxylesterase type B" evidence="3">
    <location>
        <begin position="254"/>
        <end position="560"/>
    </location>
</feature>
<sequence length="609" mass="68243">MEVVQYDKYGYGIFPDRPKHPLVVCMKRYLPLLMLILMTVLTIAIMCIAFAGSRRIPSKFVENNKYVEAVTSCGLVQGIMENSAYVFRGIPYAMPPVGNRRWQPAESLSRIEHCWNGTYLAHNSSENCWQRNTSGRIDGVEDCLYLDVFTPRVGYNFPLPVVVMIGAETLSGGSPGVMQPSARTARIRDIVFVRPNFRGDLLRDGRERTSFARAHARPLYAITNKPPLVTHRLFSLRVLIIMCPISQRFCAEEMGIFGFLAVEPLTRATHPPTSGNYGLSDIVAALQWIQLNIENFGGNKSSVMLWGHRAGGTLVTTLISHRRAKNLFSKVWISSGSAIFPSRELNLSEDINRPFLDSIRCSDAACLRSKSAEDLMDAVPETWYVGTVGLPEMKEDASTYTQRRHEWLVLDGTILQKHVGVSKILSQDNLMIKIVMGTTAHSGTPPPYLSLNVTLNATQIENIVQESLLGMRGYTPEALRLYNATLKGLVTMISDIRVVCPLLTLARMNTNIPFYVATQPRQQHLADPDSDAAAILGTYIAVTPEEKRHVLAMQQLFNHFVWHDKVMQFDQSGAKRVLIVDQDTMPAQSYSNCDFWINKNIVPQCGRVD</sequence>
<keyword evidence="1" id="KW-0325">Glycoprotein</keyword>
<dbReference type="SUPFAM" id="SSF53474">
    <property type="entry name" value="alpha/beta-Hydrolases"/>
    <property type="match status" value="1"/>
</dbReference>
<keyword evidence="2" id="KW-0472">Membrane</keyword>
<name>A0A151IM92_9HYME</name>
<dbReference type="EMBL" id="KQ977063">
    <property type="protein sequence ID" value="KYN06008.1"/>
    <property type="molecule type" value="Genomic_DNA"/>
</dbReference>
<keyword evidence="2" id="KW-1133">Transmembrane helix</keyword>
<protein>
    <submittedName>
        <fullName evidence="4">Neurotactin</fullName>
    </submittedName>
</protein>
<organism evidence="4 5">
    <name type="scientific">Cyphomyrmex costatus</name>
    <dbReference type="NCBI Taxonomy" id="456900"/>
    <lineage>
        <taxon>Eukaryota</taxon>
        <taxon>Metazoa</taxon>
        <taxon>Ecdysozoa</taxon>
        <taxon>Arthropoda</taxon>
        <taxon>Hexapoda</taxon>
        <taxon>Insecta</taxon>
        <taxon>Pterygota</taxon>
        <taxon>Neoptera</taxon>
        <taxon>Endopterygota</taxon>
        <taxon>Hymenoptera</taxon>
        <taxon>Apocrita</taxon>
        <taxon>Aculeata</taxon>
        <taxon>Formicoidea</taxon>
        <taxon>Formicidae</taxon>
        <taxon>Myrmicinae</taxon>
        <taxon>Cyphomyrmex</taxon>
    </lineage>
</organism>
<proteinExistence type="predicted"/>